<organism evidence="2 3">
    <name type="scientific">Zizania palustris</name>
    <name type="common">Northern wild rice</name>
    <dbReference type="NCBI Taxonomy" id="103762"/>
    <lineage>
        <taxon>Eukaryota</taxon>
        <taxon>Viridiplantae</taxon>
        <taxon>Streptophyta</taxon>
        <taxon>Embryophyta</taxon>
        <taxon>Tracheophyta</taxon>
        <taxon>Spermatophyta</taxon>
        <taxon>Magnoliopsida</taxon>
        <taxon>Liliopsida</taxon>
        <taxon>Poales</taxon>
        <taxon>Poaceae</taxon>
        <taxon>BOP clade</taxon>
        <taxon>Oryzoideae</taxon>
        <taxon>Oryzeae</taxon>
        <taxon>Zizaniinae</taxon>
        <taxon>Zizania</taxon>
    </lineage>
</organism>
<dbReference type="EMBL" id="JAAALK010000082">
    <property type="protein sequence ID" value="KAG8087687.1"/>
    <property type="molecule type" value="Genomic_DNA"/>
</dbReference>
<reference evidence="2" key="2">
    <citation type="submission" date="2021-02" db="EMBL/GenBank/DDBJ databases">
        <authorList>
            <person name="Kimball J.A."/>
            <person name="Haas M.W."/>
            <person name="Macchietto M."/>
            <person name="Kono T."/>
            <person name="Duquette J."/>
            <person name="Shao M."/>
        </authorList>
    </citation>
    <scope>NUCLEOTIDE SEQUENCE</scope>
    <source>
        <tissue evidence="2">Fresh leaf tissue</tissue>
    </source>
</reference>
<protein>
    <submittedName>
        <fullName evidence="2">Uncharacterized protein</fullName>
    </submittedName>
</protein>
<dbReference type="Proteomes" id="UP000729402">
    <property type="component" value="Unassembled WGS sequence"/>
</dbReference>
<proteinExistence type="predicted"/>
<dbReference type="PANTHER" id="PTHR33070">
    <property type="entry name" value="OS06G0725500 PROTEIN"/>
    <property type="match status" value="1"/>
</dbReference>
<dbReference type="InterPro" id="IPR004320">
    <property type="entry name" value="BPS1_pln"/>
</dbReference>
<comment type="caution">
    <text evidence="2">The sequence shown here is derived from an EMBL/GenBank/DDBJ whole genome shotgun (WGS) entry which is preliminary data.</text>
</comment>
<sequence length="355" mass="39856">MVDAKAIGVDLVQVNTCVSSETEQCRGSQGSDLELYQILWFAYKKLNTSSIINEILSVGSSSSYEIASPCFVIYREKKPWLGIDNIAKQPVLSPLLLHFQREATRPAFVTSMAFHLRSASVPSSPLSGETDVEEQLQILKATISSPSASMETMCHGFRRLTDVYSCMDEIMRLPSSRATICQHRHRKAVEQELERSLTLLDLCTAMQESFSELKASTQEMQLAIRRGDDAAAQSKVQSYARLTKKMQKQSRKISKKPAGPADQEICRVVELMAYAREIALSVLESTLHLLSKQIDMPSSSKWSLVSKAFQKTRVTCQEEQLQVLELDIVDLESRVETLFRRLIQSRVSLLNALSL</sequence>
<evidence type="ECO:0000313" key="2">
    <source>
        <dbReference type="EMBL" id="KAG8087687.1"/>
    </source>
</evidence>
<evidence type="ECO:0000313" key="3">
    <source>
        <dbReference type="Proteomes" id="UP000729402"/>
    </source>
</evidence>
<dbReference type="OrthoDB" id="1701699at2759"/>
<keyword evidence="3" id="KW-1185">Reference proteome</keyword>
<dbReference type="GO" id="GO:0048367">
    <property type="term" value="P:shoot system development"/>
    <property type="evidence" value="ECO:0007669"/>
    <property type="project" value="InterPro"/>
</dbReference>
<dbReference type="AlphaFoldDB" id="A0A8J6BGL0"/>
<evidence type="ECO:0000256" key="1">
    <source>
        <dbReference type="SAM" id="Coils"/>
    </source>
</evidence>
<dbReference type="Pfam" id="PF03087">
    <property type="entry name" value="BPS1"/>
    <property type="match status" value="1"/>
</dbReference>
<gene>
    <name evidence="2" type="ORF">GUJ93_ZPchr0010g10736</name>
</gene>
<keyword evidence="1" id="KW-0175">Coiled coil</keyword>
<dbReference type="PANTHER" id="PTHR33070:SF50">
    <property type="entry name" value="OS08G0553050 PROTEIN"/>
    <property type="match status" value="1"/>
</dbReference>
<accession>A0A8J6BGL0</accession>
<name>A0A8J6BGL0_ZIZPA</name>
<reference evidence="2" key="1">
    <citation type="journal article" date="2021" name="bioRxiv">
        <title>Whole Genome Assembly and Annotation of Northern Wild Rice, Zizania palustris L., Supports a Whole Genome Duplication in the Zizania Genus.</title>
        <authorList>
            <person name="Haas M."/>
            <person name="Kono T."/>
            <person name="Macchietto M."/>
            <person name="Millas R."/>
            <person name="McGilp L."/>
            <person name="Shao M."/>
            <person name="Duquette J."/>
            <person name="Hirsch C.N."/>
            <person name="Kimball J."/>
        </authorList>
    </citation>
    <scope>NUCLEOTIDE SEQUENCE</scope>
    <source>
        <tissue evidence="2">Fresh leaf tissue</tissue>
    </source>
</reference>
<feature type="coiled-coil region" evidence="1">
    <location>
        <begin position="314"/>
        <end position="341"/>
    </location>
</feature>
<dbReference type="GO" id="GO:0048364">
    <property type="term" value="P:root development"/>
    <property type="evidence" value="ECO:0007669"/>
    <property type="project" value="InterPro"/>
</dbReference>